<reference evidence="2" key="1">
    <citation type="submission" date="2022-05" db="EMBL/GenBank/DDBJ databases">
        <title>The Musa troglodytarum L. genome provides insights into the mechanism of non-climacteric behaviour and enrichment of carotenoids.</title>
        <authorList>
            <person name="Wang J."/>
        </authorList>
    </citation>
    <scope>NUCLEOTIDE SEQUENCE</scope>
    <source>
        <tissue evidence="2">Leaf</tissue>
    </source>
</reference>
<organism evidence="2 3">
    <name type="scientific">Musa troglodytarum</name>
    <name type="common">fe'i banana</name>
    <dbReference type="NCBI Taxonomy" id="320322"/>
    <lineage>
        <taxon>Eukaryota</taxon>
        <taxon>Viridiplantae</taxon>
        <taxon>Streptophyta</taxon>
        <taxon>Embryophyta</taxon>
        <taxon>Tracheophyta</taxon>
        <taxon>Spermatophyta</taxon>
        <taxon>Magnoliopsida</taxon>
        <taxon>Liliopsida</taxon>
        <taxon>Zingiberales</taxon>
        <taxon>Musaceae</taxon>
        <taxon>Musa</taxon>
    </lineage>
</organism>
<dbReference type="OrthoDB" id="60984at2759"/>
<keyword evidence="3" id="KW-1185">Reference proteome</keyword>
<evidence type="ECO:0000256" key="1">
    <source>
        <dbReference type="SAM" id="MobiDB-lite"/>
    </source>
</evidence>
<feature type="region of interest" description="Disordered" evidence="1">
    <location>
        <begin position="15"/>
        <end position="39"/>
    </location>
</feature>
<dbReference type="AlphaFoldDB" id="A0A9E7HUT8"/>
<feature type="compositionally biased region" description="Basic residues" evidence="1">
    <location>
        <begin position="19"/>
        <end position="34"/>
    </location>
</feature>
<protein>
    <submittedName>
        <fullName evidence="2">Uncharacterized protein</fullName>
    </submittedName>
</protein>
<dbReference type="Proteomes" id="UP001055439">
    <property type="component" value="Chromosome 8"/>
</dbReference>
<proteinExistence type="predicted"/>
<sequence>MSLEDLKQLYRTNISGISRGKRSPHVASSMRRRANGLQNRRVNRWRKCQKKRLSISSLISAAKEDKRMRVEALLKKVDLTRTQIKRMPETGGTLLNQGAEP</sequence>
<gene>
    <name evidence="2" type="ORF">MUK42_36740</name>
</gene>
<accession>A0A9E7HUT8</accession>
<name>A0A9E7HUT8_9LILI</name>
<evidence type="ECO:0000313" key="2">
    <source>
        <dbReference type="EMBL" id="URE40270.1"/>
    </source>
</evidence>
<dbReference type="EMBL" id="CP097510">
    <property type="protein sequence ID" value="URE40270.1"/>
    <property type="molecule type" value="Genomic_DNA"/>
</dbReference>
<evidence type="ECO:0000313" key="3">
    <source>
        <dbReference type="Proteomes" id="UP001055439"/>
    </source>
</evidence>